<dbReference type="OrthoDB" id="268763at2759"/>
<dbReference type="Proteomes" id="UP000807306">
    <property type="component" value="Unassembled WGS sequence"/>
</dbReference>
<proteinExistence type="predicted"/>
<evidence type="ECO:0000313" key="1">
    <source>
        <dbReference type="EMBL" id="KAF9524520.1"/>
    </source>
</evidence>
<dbReference type="AlphaFoldDB" id="A0A9P6E8P8"/>
<dbReference type="EMBL" id="MU157897">
    <property type="protein sequence ID" value="KAF9524520.1"/>
    <property type="molecule type" value="Genomic_DNA"/>
</dbReference>
<gene>
    <name evidence="1" type="ORF">CPB83DRAFT_861057</name>
</gene>
<organism evidence="1 2">
    <name type="scientific">Crepidotus variabilis</name>
    <dbReference type="NCBI Taxonomy" id="179855"/>
    <lineage>
        <taxon>Eukaryota</taxon>
        <taxon>Fungi</taxon>
        <taxon>Dikarya</taxon>
        <taxon>Basidiomycota</taxon>
        <taxon>Agaricomycotina</taxon>
        <taxon>Agaricomycetes</taxon>
        <taxon>Agaricomycetidae</taxon>
        <taxon>Agaricales</taxon>
        <taxon>Agaricineae</taxon>
        <taxon>Crepidotaceae</taxon>
        <taxon>Crepidotus</taxon>
    </lineage>
</organism>
<accession>A0A9P6E8P8</accession>
<evidence type="ECO:0000313" key="2">
    <source>
        <dbReference type="Proteomes" id="UP000807306"/>
    </source>
</evidence>
<comment type="caution">
    <text evidence="1">The sequence shown here is derived from an EMBL/GenBank/DDBJ whole genome shotgun (WGS) entry which is preliminary data.</text>
</comment>
<reference evidence="1" key="1">
    <citation type="submission" date="2020-11" db="EMBL/GenBank/DDBJ databases">
        <authorList>
            <consortium name="DOE Joint Genome Institute"/>
            <person name="Ahrendt S."/>
            <person name="Riley R."/>
            <person name="Andreopoulos W."/>
            <person name="Labutti K."/>
            <person name="Pangilinan J."/>
            <person name="Ruiz-Duenas F.J."/>
            <person name="Barrasa J.M."/>
            <person name="Sanchez-Garcia M."/>
            <person name="Camarero S."/>
            <person name="Miyauchi S."/>
            <person name="Serrano A."/>
            <person name="Linde D."/>
            <person name="Babiker R."/>
            <person name="Drula E."/>
            <person name="Ayuso-Fernandez I."/>
            <person name="Pacheco R."/>
            <person name="Padilla G."/>
            <person name="Ferreira P."/>
            <person name="Barriuso J."/>
            <person name="Kellner H."/>
            <person name="Castanera R."/>
            <person name="Alfaro M."/>
            <person name="Ramirez L."/>
            <person name="Pisabarro A.G."/>
            <person name="Kuo A."/>
            <person name="Tritt A."/>
            <person name="Lipzen A."/>
            <person name="He G."/>
            <person name="Yan M."/>
            <person name="Ng V."/>
            <person name="Cullen D."/>
            <person name="Martin F."/>
            <person name="Rosso M.-N."/>
            <person name="Henrissat B."/>
            <person name="Hibbett D."/>
            <person name="Martinez A.T."/>
            <person name="Grigoriev I.V."/>
        </authorList>
    </citation>
    <scope>NUCLEOTIDE SEQUENCE</scope>
    <source>
        <strain evidence="1">CBS 506.95</strain>
    </source>
</reference>
<protein>
    <submittedName>
        <fullName evidence="1">Uncharacterized protein</fullName>
    </submittedName>
</protein>
<keyword evidence="2" id="KW-1185">Reference proteome</keyword>
<sequence length="258" mass="28951">MGSTPENSRGFLVNCALTCKAFSNPALDLLWQDMADIRPLFRLFPAFAAERRTMISSDSDGLILNPDIDRFNQYAHRIRSFAPLSFNRIHIAGYLRILQECGRSCILPNLQILSLQNDWMSKLPMLTCSSLTSVEITIGSDGYIPYSPPFYAFIASVSSSTPNIHTLKLAATLTKPCLDGISQLSHLRKLHLDHRLPRSQKPLVVDIDWVLRLASLSCLQQLIIIGDLSHFANPQVPYCKLFRGSNFFKSLREPPLCG</sequence>
<name>A0A9P6E8P8_9AGAR</name>